<feature type="region of interest" description="Disordered" evidence="8">
    <location>
        <begin position="1118"/>
        <end position="1188"/>
    </location>
</feature>
<keyword evidence="4" id="KW-0808">Transferase</keyword>
<protein>
    <recommendedName>
        <fullName evidence="12">Glycosyltransferase family 71 protein</fullName>
    </recommendedName>
</protein>
<keyword evidence="11" id="KW-1185">Reference proteome</keyword>
<dbReference type="GO" id="GO:0016757">
    <property type="term" value="F:glycosyltransferase activity"/>
    <property type="evidence" value="ECO:0007669"/>
    <property type="project" value="InterPro"/>
</dbReference>
<keyword evidence="5 9" id="KW-0812">Transmembrane</keyword>
<dbReference type="SUPFAM" id="SSF103473">
    <property type="entry name" value="MFS general substrate transporter"/>
    <property type="match status" value="1"/>
</dbReference>
<evidence type="ECO:0000256" key="6">
    <source>
        <dbReference type="ARBA" id="ARBA00022989"/>
    </source>
</evidence>
<evidence type="ECO:0000313" key="11">
    <source>
        <dbReference type="Proteomes" id="UP000707451"/>
    </source>
</evidence>
<reference evidence="10" key="1">
    <citation type="submission" date="2021-06" db="EMBL/GenBank/DDBJ databases">
        <title>Genome Sequence of Mortierella hyaline Strain SCG-10, a Cold-Adapted, Nitrate-Reducing Fungus Isolated from Soil in Minnesota, USA.</title>
        <authorList>
            <person name="Aldossari N."/>
        </authorList>
    </citation>
    <scope>NUCLEOTIDE SEQUENCE</scope>
    <source>
        <strain evidence="10">SCG-10</strain>
    </source>
</reference>
<evidence type="ECO:0000256" key="8">
    <source>
        <dbReference type="SAM" id="MobiDB-lite"/>
    </source>
</evidence>
<evidence type="ECO:0000256" key="4">
    <source>
        <dbReference type="ARBA" id="ARBA00022679"/>
    </source>
</evidence>
<gene>
    <name evidence="10" type="ORF">KI688_008287</name>
</gene>
<feature type="transmembrane region" description="Helical" evidence="9">
    <location>
        <begin position="722"/>
        <end position="742"/>
    </location>
</feature>
<proteinExistence type="inferred from homology"/>
<evidence type="ECO:0008006" key="12">
    <source>
        <dbReference type="Google" id="ProtNLM"/>
    </source>
</evidence>
<evidence type="ECO:0000256" key="5">
    <source>
        <dbReference type="ARBA" id="ARBA00022692"/>
    </source>
</evidence>
<evidence type="ECO:0000256" key="1">
    <source>
        <dbReference type="ARBA" id="ARBA00004141"/>
    </source>
</evidence>
<feature type="transmembrane region" description="Helical" evidence="9">
    <location>
        <begin position="1263"/>
        <end position="1281"/>
    </location>
</feature>
<evidence type="ECO:0000256" key="7">
    <source>
        <dbReference type="ARBA" id="ARBA00023136"/>
    </source>
</evidence>
<comment type="similarity">
    <text evidence="2">Belongs to the MNN1/MNT family.</text>
</comment>
<evidence type="ECO:0000256" key="2">
    <source>
        <dbReference type="ARBA" id="ARBA00009105"/>
    </source>
</evidence>
<feature type="region of interest" description="Disordered" evidence="8">
    <location>
        <begin position="1227"/>
        <end position="1248"/>
    </location>
</feature>
<dbReference type="Gene3D" id="1.20.1250.20">
    <property type="entry name" value="MFS general substrate transporter like domains"/>
    <property type="match status" value="1"/>
</dbReference>
<dbReference type="PANTHER" id="PTHR19432">
    <property type="entry name" value="SUGAR TRANSPORTER"/>
    <property type="match status" value="1"/>
</dbReference>
<dbReference type="PANTHER" id="PTHR19432:SF35">
    <property type="entry name" value="SOLUTE CARRIER FAMILY 45 MEMBER 3 ISOFORM X1"/>
    <property type="match status" value="1"/>
</dbReference>
<dbReference type="EMBL" id="JAHRHY010000003">
    <property type="protein sequence ID" value="KAG9070747.1"/>
    <property type="molecule type" value="Genomic_DNA"/>
</dbReference>
<dbReference type="Proteomes" id="UP000707451">
    <property type="component" value="Unassembled WGS sequence"/>
</dbReference>
<feature type="transmembrane region" description="Helical" evidence="9">
    <location>
        <begin position="944"/>
        <end position="962"/>
    </location>
</feature>
<dbReference type="InterPro" id="IPR029044">
    <property type="entry name" value="Nucleotide-diphossugar_trans"/>
</dbReference>
<feature type="transmembrane region" description="Helical" evidence="9">
    <location>
        <begin position="754"/>
        <end position="773"/>
    </location>
</feature>
<dbReference type="InterPro" id="IPR022751">
    <property type="entry name" value="Alpha_mannosyltransferase"/>
</dbReference>
<dbReference type="GO" id="GO:0005886">
    <property type="term" value="C:plasma membrane"/>
    <property type="evidence" value="ECO:0007669"/>
    <property type="project" value="TreeGrafter"/>
</dbReference>
<feature type="compositionally biased region" description="Basic residues" evidence="8">
    <location>
        <begin position="1176"/>
        <end position="1186"/>
    </location>
</feature>
<organism evidence="10 11">
    <name type="scientific">Linnemannia hyalina</name>
    <dbReference type="NCBI Taxonomy" id="64524"/>
    <lineage>
        <taxon>Eukaryota</taxon>
        <taxon>Fungi</taxon>
        <taxon>Fungi incertae sedis</taxon>
        <taxon>Mucoromycota</taxon>
        <taxon>Mortierellomycotina</taxon>
        <taxon>Mortierellomycetes</taxon>
        <taxon>Mortierellales</taxon>
        <taxon>Mortierellaceae</taxon>
        <taxon>Linnemannia</taxon>
    </lineage>
</organism>
<dbReference type="SUPFAM" id="SSF53448">
    <property type="entry name" value="Nucleotide-diphospho-sugar transferases"/>
    <property type="match status" value="1"/>
</dbReference>
<feature type="transmembrane region" description="Helical" evidence="9">
    <location>
        <begin position="845"/>
        <end position="862"/>
    </location>
</feature>
<accession>A0A9P7Y227</accession>
<dbReference type="GO" id="GO:0008506">
    <property type="term" value="F:sucrose:proton symporter activity"/>
    <property type="evidence" value="ECO:0007669"/>
    <property type="project" value="TreeGrafter"/>
</dbReference>
<evidence type="ECO:0000313" key="10">
    <source>
        <dbReference type="EMBL" id="KAG9070747.1"/>
    </source>
</evidence>
<dbReference type="InterPro" id="IPR036259">
    <property type="entry name" value="MFS_trans_sf"/>
</dbReference>
<dbReference type="Pfam" id="PF13347">
    <property type="entry name" value="MFS_2"/>
    <property type="match status" value="1"/>
</dbReference>
<keyword evidence="3" id="KW-0813">Transport</keyword>
<comment type="caution">
    <text evidence="10">The sequence shown here is derived from an EMBL/GenBank/DDBJ whole genome shotgun (WGS) entry which is preliminary data.</text>
</comment>
<feature type="compositionally biased region" description="Pro residues" evidence="8">
    <location>
        <begin position="1234"/>
        <end position="1246"/>
    </location>
</feature>
<evidence type="ECO:0000256" key="9">
    <source>
        <dbReference type="SAM" id="Phobius"/>
    </source>
</evidence>
<dbReference type="Pfam" id="PF11051">
    <property type="entry name" value="Mannosyl_trans3"/>
    <property type="match status" value="1"/>
</dbReference>
<feature type="transmembrane region" description="Helical" evidence="9">
    <location>
        <begin position="1058"/>
        <end position="1080"/>
    </location>
</feature>
<evidence type="ECO:0000256" key="3">
    <source>
        <dbReference type="ARBA" id="ARBA00022448"/>
    </source>
</evidence>
<feature type="transmembrane region" description="Helical" evidence="9">
    <location>
        <begin position="804"/>
        <end position="824"/>
    </location>
</feature>
<keyword evidence="6 9" id="KW-1133">Transmembrane helix</keyword>
<comment type="subcellular location">
    <subcellularLocation>
        <location evidence="1">Membrane</location>
        <topology evidence="1">Multi-pass membrane protein</topology>
    </subcellularLocation>
</comment>
<feature type="transmembrane region" description="Helical" evidence="9">
    <location>
        <begin position="1033"/>
        <end position="1052"/>
    </location>
</feature>
<feature type="transmembrane region" description="Helical" evidence="9">
    <location>
        <begin position="882"/>
        <end position="902"/>
    </location>
</feature>
<dbReference type="OrthoDB" id="430354at2759"/>
<feature type="transmembrane region" description="Helical" evidence="9">
    <location>
        <begin position="992"/>
        <end position="1012"/>
    </location>
</feature>
<sequence>MHSIKRSPILKLVAAVAINVGFVLICQQYWRVTDDNNNGVATGGAGAGLGSMPEQVLVQQHVYQQPQEQNPLNHQYAAGVDETPLRTFEVPEELYLTHDVAIPYDIPAWTAADSAALRTAIGYDMMSDLLKPEYSVHEQVTEKSQLDFARTSRAERIYKSLWNFLRPVYNSLPGEDSREKERVFVKELALKRVDVDFFLRLEKRLYPFLHLKHRTSFSLQDSYKGRGIVLCAGNNQFKFIVSSIQAIRRLQPDLPIQLFHMGDEDLSKERQEYVREMTNDIEVLDITEFLDNDYMKLGGWSIKAFSLLASRFEEAMLVDSDAYFLQDPAKLFEDPGYKATGGLFFYDRTLFPDWHTGPDWIRSMMPIMSTLPNQLRSFKGISTHEQESGVVVINKKTRLNGLLAICKMNSKWERDLFSYKMFYGDKETFWVGFEMVQEPYSFMRTYGSVVGELRDDPVKEIEKLEARLEQEDDGRSAEERQMDRIEIEHQKKRPVLEKESVCGAQLHLDHLGQPMWWNGGLMRNKNEGVQRILDFKYWMAGGGMSSHRERNVRDKELQRELLWDLGKASMDEVEREEEDPEWIFHESCMYGGEVHLLEEGKRRLTESFVAMDRVGKEDEVRIRAGEGVDPKEHDWTSMSIFGAVRVSHAQATSPHGNAPAHKESEYILRPLRARRAPAPSFYKGTYSDCNPETNTPVTSTALLGYGTPYLLSLGIPKTLTPLVWLAGPLSGLIIQPVVGVFSDSLDWKLGRRRPFILIGAVLTVCSMYMVAYAKEIAQAFVGTGGEGGRATVDDGADVESAVKAWTIALAVIGFYCLDFSINAVQASCRSLIMDIPPTDQQEVGNAWSGWMNNLGSVVGFFAGNLDLAKYFAPVLGDTQIKILANLAMIFFISCLSISCLSVKEVPYKPNEDDKKRSMWSTIGNIWRAFRTLPGEIQRICNVQFFAWMGWFPFLFYSTTWVGEIIHRYDNSHDGEGGNPSYPGDDPTVTERAGSFALLCWAGVAVLSGILIPKLTPQEIGQERWPKNPFTLKNLWTMSLVWFAVCMGATWFVDDLWAATAVIALCGVPWAVAMWVPFAMVGEIISDMKDRIMEQEAEDEEEEDVLAVDGGEGSGYGAVIQGGRFGSHDSNEEHERSSNPDTVQEDENGNSSSRGNGGGGSLLTATDDMDTEETQRKQTHPLPRQRQKGPQLDAGLVLGVHNMYIVFPQFVDAIIASCLFAVIGNAARPDQPTEPRLPPPTTPPPPGSGDLGWMNWATAMDPEPVGWVLRFGGIMAIVAAYLSRRL</sequence>
<name>A0A9P7Y227_9FUNG</name>
<keyword evidence="7 9" id="KW-0472">Membrane</keyword>
<feature type="compositionally biased region" description="Basic and acidic residues" evidence="8">
    <location>
        <begin position="1125"/>
        <end position="1137"/>
    </location>
</feature>